<dbReference type="OrthoDB" id="9810784at2"/>
<feature type="domain" description="Outer membrane protein beta-barrel" evidence="3">
    <location>
        <begin position="8"/>
        <end position="255"/>
    </location>
</feature>
<dbReference type="EMBL" id="WTYI01000001">
    <property type="protein sequence ID" value="MXO95103.1"/>
    <property type="molecule type" value="Genomic_DNA"/>
</dbReference>
<feature type="signal peptide" evidence="2">
    <location>
        <begin position="1"/>
        <end position="22"/>
    </location>
</feature>
<dbReference type="InterPro" id="IPR027385">
    <property type="entry name" value="Beta-barrel_OMP"/>
</dbReference>
<evidence type="ECO:0000259" key="3">
    <source>
        <dbReference type="Pfam" id="PF13505"/>
    </source>
</evidence>
<reference evidence="4 5" key="1">
    <citation type="submission" date="2019-12" db="EMBL/GenBank/DDBJ databases">
        <title>Genomic-based taxomic classification of the family Erythrobacteraceae.</title>
        <authorList>
            <person name="Xu L."/>
        </authorList>
    </citation>
    <scope>NUCLEOTIDE SEQUENCE [LARGE SCALE GENOMIC DNA]</scope>
    <source>
        <strain evidence="4 5">JCM 12189</strain>
    </source>
</reference>
<keyword evidence="5" id="KW-1185">Reference proteome</keyword>
<keyword evidence="1 2" id="KW-0732">Signal</keyword>
<gene>
    <name evidence="4" type="ORF">GRI34_01565</name>
</gene>
<evidence type="ECO:0000313" key="4">
    <source>
        <dbReference type="EMBL" id="MXO95103.1"/>
    </source>
</evidence>
<dbReference type="Pfam" id="PF13505">
    <property type="entry name" value="OMP_b-brl"/>
    <property type="match status" value="1"/>
</dbReference>
<protein>
    <submittedName>
        <fullName evidence="4">Outer membrane beta-barrel protein</fullName>
    </submittedName>
</protein>
<proteinExistence type="predicted"/>
<dbReference type="SUPFAM" id="SSF56925">
    <property type="entry name" value="OMPA-like"/>
    <property type="match status" value="1"/>
</dbReference>
<evidence type="ECO:0000256" key="2">
    <source>
        <dbReference type="SAM" id="SignalP"/>
    </source>
</evidence>
<organism evidence="4 5">
    <name type="scientific">Qipengyuania aquimaris</name>
    <dbReference type="NCBI Taxonomy" id="255984"/>
    <lineage>
        <taxon>Bacteria</taxon>
        <taxon>Pseudomonadati</taxon>
        <taxon>Pseudomonadota</taxon>
        <taxon>Alphaproteobacteria</taxon>
        <taxon>Sphingomonadales</taxon>
        <taxon>Erythrobacteraceae</taxon>
        <taxon>Qipengyuania</taxon>
    </lineage>
</organism>
<comment type="caution">
    <text evidence="4">The sequence shown here is derived from an EMBL/GenBank/DDBJ whole genome shotgun (WGS) entry which is preliminary data.</text>
</comment>
<sequence>MKKVLLTTAAAAGLIAIPSAAAAQGSYVSVTGGYVLPSDSDNSGETTANIAATDDFGAIPSGTSVGWNTEFDNGFEASGAFGYATESGLRFEGQLFYNSYDVETHSGLTVGGGNIDAVDVAVLTRGPADDANPTVGAVIADGQGDVSNVGLFGNVYYDIGGPDATFKPFVGAGLGYQWTDVNYQPSGVDVADDSDGSFGYQLMAGAGFEVSEGLDIFAQYTYRDSFNDPEVELNLLPATLEVETQQSIVSLGVRFNFGG</sequence>
<evidence type="ECO:0000313" key="5">
    <source>
        <dbReference type="Proteomes" id="UP000432727"/>
    </source>
</evidence>
<evidence type="ECO:0000256" key="1">
    <source>
        <dbReference type="ARBA" id="ARBA00022729"/>
    </source>
</evidence>
<dbReference type="RefSeq" id="WP_160594438.1">
    <property type="nucleotide sequence ID" value="NZ_WTYI01000001.1"/>
</dbReference>
<dbReference type="Gene3D" id="2.40.160.20">
    <property type="match status" value="1"/>
</dbReference>
<dbReference type="Proteomes" id="UP000432727">
    <property type="component" value="Unassembled WGS sequence"/>
</dbReference>
<feature type="chain" id="PRO_5026340319" evidence="2">
    <location>
        <begin position="23"/>
        <end position="259"/>
    </location>
</feature>
<accession>A0A6I4TKQ6</accession>
<name>A0A6I4TKQ6_9SPHN</name>
<dbReference type="AlphaFoldDB" id="A0A6I4TKQ6"/>
<dbReference type="InterPro" id="IPR011250">
    <property type="entry name" value="OMP/PagP_B-barrel"/>
</dbReference>